<keyword evidence="3 9" id="KW-0813">Transport</keyword>
<keyword evidence="7 9" id="KW-0496">Mitochondrion</keyword>
<accession>A0A9P5D5N6</accession>
<evidence type="ECO:0000256" key="7">
    <source>
        <dbReference type="ARBA" id="ARBA00023128"/>
    </source>
</evidence>
<dbReference type="AlphaFoldDB" id="A0A9P5D5N6"/>
<evidence type="ECO:0000256" key="3">
    <source>
        <dbReference type="ARBA" id="ARBA00022448"/>
    </source>
</evidence>
<gene>
    <name evidence="11" type="ORF">GMORB2_5407</name>
</gene>
<dbReference type="GO" id="GO:0005743">
    <property type="term" value="C:mitochondrial inner membrane"/>
    <property type="evidence" value="ECO:0007669"/>
    <property type="project" value="UniProtKB-SubCell"/>
</dbReference>
<dbReference type="InterPro" id="IPR005336">
    <property type="entry name" value="MPC"/>
</dbReference>
<proteinExistence type="inferred from homology"/>
<comment type="function">
    <text evidence="9">Mediates the uptake of pyruvate into mitochondria.</text>
</comment>
<evidence type="ECO:0000313" key="12">
    <source>
        <dbReference type="Proteomes" id="UP000749293"/>
    </source>
</evidence>
<keyword evidence="8 9" id="KW-0472">Membrane</keyword>
<dbReference type="GO" id="GO:0006850">
    <property type="term" value="P:pyruvate import into mitochondria"/>
    <property type="evidence" value="ECO:0007669"/>
    <property type="project" value="InterPro"/>
</dbReference>
<evidence type="ECO:0000256" key="6">
    <source>
        <dbReference type="ARBA" id="ARBA00022989"/>
    </source>
</evidence>
<evidence type="ECO:0000256" key="5">
    <source>
        <dbReference type="ARBA" id="ARBA00022792"/>
    </source>
</evidence>
<dbReference type="RefSeq" id="XP_035323393.1">
    <property type="nucleotide sequence ID" value="XM_035467381.1"/>
</dbReference>
<feature type="transmembrane region" description="Helical" evidence="9">
    <location>
        <begin position="129"/>
        <end position="151"/>
    </location>
</feature>
<name>A0A9P5D5N6_9HYPO</name>
<evidence type="ECO:0000256" key="10">
    <source>
        <dbReference type="SAM" id="MobiDB-lite"/>
    </source>
</evidence>
<evidence type="ECO:0000256" key="8">
    <source>
        <dbReference type="ARBA" id="ARBA00023136"/>
    </source>
</evidence>
<sequence length="174" mass="19053">MASTTTMFRAARPAFNQTVVPRLVIRHQARQNFYQQGSRRWQSTNGGAGAGAQQEAGGSQQQQASWFKKAWESEVGIRTVHFWYWALVLAGISDFARPAENLSLTQNAALTATGVIWTRWCLIIKPKNYLLAAVNFFLGLVGVTQVSRILLHESSKKREGAAAASTKTPAAASS</sequence>
<organism evidence="11 12">
    <name type="scientific">Geosmithia morbida</name>
    <dbReference type="NCBI Taxonomy" id="1094350"/>
    <lineage>
        <taxon>Eukaryota</taxon>
        <taxon>Fungi</taxon>
        <taxon>Dikarya</taxon>
        <taxon>Ascomycota</taxon>
        <taxon>Pezizomycotina</taxon>
        <taxon>Sordariomycetes</taxon>
        <taxon>Hypocreomycetidae</taxon>
        <taxon>Hypocreales</taxon>
        <taxon>Bionectriaceae</taxon>
        <taxon>Geosmithia</taxon>
    </lineage>
</organism>
<protein>
    <recommendedName>
        <fullName evidence="9">Mitochondrial pyruvate carrier</fullName>
    </recommendedName>
</protein>
<comment type="caution">
    <text evidence="9">Lacks conserved residue(s) required for the propagation of feature annotation.</text>
</comment>
<evidence type="ECO:0000256" key="9">
    <source>
        <dbReference type="RuleBase" id="RU363100"/>
    </source>
</evidence>
<keyword evidence="11" id="KW-0670">Pyruvate</keyword>
<keyword evidence="12" id="KW-1185">Reference proteome</keyword>
<evidence type="ECO:0000256" key="1">
    <source>
        <dbReference type="ARBA" id="ARBA00004448"/>
    </source>
</evidence>
<reference evidence="11" key="1">
    <citation type="submission" date="2020-03" db="EMBL/GenBank/DDBJ databases">
        <title>Site-based positive gene gene selection in Geosmithia morbida across the United States reveals a broad range of putative effectors and factors for local host and environmental adapation.</title>
        <authorList>
            <person name="Onufrak A."/>
            <person name="Murdoch R.W."/>
            <person name="Gazis R."/>
            <person name="Huff M."/>
            <person name="Staton M."/>
            <person name="Klingeman W."/>
            <person name="Hadziabdic D."/>
        </authorList>
    </citation>
    <scope>NUCLEOTIDE SEQUENCE</scope>
    <source>
        <strain evidence="11">1262</strain>
    </source>
</reference>
<dbReference type="EMBL" id="JAANYQ010000004">
    <property type="protein sequence ID" value="KAF4124741.1"/>
    <property type="molecule type" value="Genomic_DNA"/>
</dbReference>
<dbReference type="Pfam" id="PF03650">
    <property type="entry name" value="MPC"/>
    <property type="match status" value="1"/>
</dbReference>
<feature type="region of interest" description="Disordered" evidence="10">
    <location>
        <begin position="35"/>
        <end position="55"/>
    </location>
</feature>
<comment type="similarity">
    <text evidence="2 9">Belongs to the mitochondrial pyruvate carrier (MPC) (TC 2.A.105) family.</text>
</comment>
<keyword evidence="5 9" id="KW-0999">Mitochondrion inner membrane</keyword>
<dbReference type="Proteomes" id="UP000749293">
    <property type="component" value="Unassembled WGS sequence"/>
</dbReference>
<dbReference type="PANTHER" id="PTHR14154">
    <property type="entry name" value="UPF0041 BRAIN PROTEIN 44-RELATED"/>
    <property type="match status" value="1"/>
</dbReference>
<evidence type="ECO:0000256" key="4">
    <source>
        <dbReference type="ARBA" id="ARBA00022692"/>
    </source>
</evidence>
<comment type="caution">
    <text evidence="11">The sequence shown here is derived from an EMBL/GenBank/DDBJ whole genome shotgun (WGS) entry which is preliminary data.</text>
</comment>
<keyword evidence="6 9" id="KW-1133">Transmembrane helix</keyword>
<comment type="subcellular location">
    <subcellularLocation>
        <location evidence="1 9">Mitochondrion inner membrane</location>
        <topology evidence="1 9">Multi-pass membrane protein</topology>
    </subcellularLocation>
</comment>
<keyword evidence="4 9" id="KW-0812">Transmembrane</keyword>
<dbReference type="GeneID" id="55971635"/>
<dbReference type="OrthoDB" id="869189at2759"/>
<evidence type="ECO:0000256" key="2">
    <source>
        <dbReference type="ARBA" id="ARBA00006416"/>
    </source>
</evidence>
<evidence type="ECO:0000313" key="11">
    <source>
        <dbReference type="EMBL" id="KAF4124741.1"/>
    </source>
</evidence>
<feature type="compositionally biased region" description="Polar residues" evidence="10">
    <location>
        <begin position="35"/>
        <end position="45"/>
    </location>
</feature>